<dbReference type="HOGENOM" id="CLU_108923_0_0_11"/>
<feature type="domain" description="Activator of Hsp90 ATPase homologue 1/2-like C-terminal" evidence="2">
    <location>
        <begin position="37"/>
        <end position="136"/>
    </location>
</feature>
<dbReference type="Pfam" id="PF08327">
    <property type="entry name" value="AHSA1"/>
    <property type="match status" value="1"/>
</dbReference>
<reference evidence="3 4" key="1">
    <citation type="journal article" date="2009" name="Stand. Genomic Sci.">
        <title>Complete genome sequence of Brachybacterium faecium type strain (Schefferle 6-10).</title>
        <authorList>
            <person name="Lapidus A."/>
            <person name="Pukall R."/>
            <person name="Labuttii K."/>
            <person name="Copeland A."/>
            <person name="Del Rio T.G."/>
            <person name="Nolan M."/>
            <person name="Chen F."/>
            <person name="Lucas S."/>
            <person name="Tice H."/>
            <person name="Cheng J.F."/>
            <person name="Bruce D."/>
            <person name="Goodwin L."/>
            <person name="Pitluck S."/>
            <person name="Rohde M."/>
            <person name="Goker M."/>
            <person name="Pati A."/>
            <person name="Ivanova N."/>
            <person name="Mavrommatis K."/>
            <person name="Chen A."/>
            <person name="Palaniappan K."/>
            <person name="D'haeseleer P."/>
            <person name="Chain P."/>
            <person name="Bristow J."/>
            <person name="Eisen J.A."/>
            <person name="Markowitz V."/>
            <person name="Hugenholtz P."/>
            <person name="Kyrpides N.C."/>
            <person name="Klenk H.P."/>
        </authorList>
    </citation>
    <scope>NUCLEOTIDE SEQUENCE [LARGE SCALE GENOMIC DNA]</scope>
    <source>
        <strain evidence="4">ATCC 43885 / DSM 4810 / JCM 11609 / LMG 19847 / NBRC 14762 / NCIMB 9860 / 6-10</strain>
    </source>
</reference>
<evidence type="ECO:0000313" key="3">
    <source>
        <dbReference type="EMBL" id="ACU86510.1"/>
    </source>
</evidence>
<dbReference type="Gene3D" id="3.30.530.20">
    <property type="match status" value="1"/>
</dbReference>
<dbReference type="Proteomes" id="UP000001919">
    <property type="component" value="Chromosome"/>
</dbReference>
<dbReference type="SUPFAM" id="SSF55961">
    <property type="entry name" value="Bet v1-like"/>
    <property type="match status" value="1"/>
</dbReference>
<gene>
    <name evidence="3" type="ordered locus">Bfae_27410</name>
</gene>
<keyword evidence="4" id="KW-1185">Reference proteome</keyword>
<name>C7MH62_BRAFD</name>
<organism evidence="3 4">
    <name type="scientific">Brachybacterium faecium (strain ATCC 43885 / DSM 4810 / JCM 11609 / LMG 19847 / NBRC 14762 / NCIMB 9860 / 6-10)</name>
    <dbReference type="NCBI Taxonomy" id="446465"/>
    <lineage>
        <taxon>Bacteria</taxon>
        <taxon>Bacillati</taxon>
        <taxon>Actinomycetota</taxon>
        <taxon>Actinomycetes</taxon>
        <taxon>Micrococcales</taxon>
        <taxon>Dermabacteraceae</taxon>
        <taxon>Brachybacterium</taxon>
    </lineage>
</organism>
<dbReference type="KEGG" id="bfa:Bfae_27410"/>
<dbReference type="STRING" id="446465.Bfae_27410"/>
<proteinExistence type="inferred from homology"/>
<dbReference type="InterPro" id="IPR023393">
    <property type="entry name" value="START-like_dom_sf"/>
</dbReference>
<evidence type="ECO:0000259" key="2">
    <source>
        <dbReference type="Pfam" id="PF08327"/>
    </source>
</evidence>
<dbReference type="EMBL" id="CP001643">
    <property type="protein sequence ID" value="ACU86510.1"/>
    <property type="molecule type" value="Genomic_DNA"/>
</dbReference>
<evidence type="ECO:0000256" key="1">
    <source>
        <dbReference type="ARBA" id="ARBA00006817"/>
    </source>
</evidence>
<dbReference type="eggNOG" id="COG3832">
    <property type="taxonomic scope" value="Bacteria"/>
</dbReference>
<dbReference type="InterPro" id="IPR013538">
    <property type="entry name" value="ASHA1/2-like_C"/>
</dbReference>
<accession>C7MH62</accession>
<dbReference type="AlphaFoldDB" id="C7MH62"/>
<dbReference type="PATRIC" id="fig|446465.5.peg.2707"/>
<evidence type="ECO:0000313" key="4">
    <source>
        <dbReference type="Proteomes" id="UP000001919"/>
    </source>
</evidence>
<protein>
    <submittedName>
        <fullName evidence="3">Activator of Hsp90 ATPase homolog 1-like protein</fullName>
    </submittedName>
</protein>
<sequence length="226" mass="23907">MVDVPAQLQSVTRTYRAEERDGAPVHVQSLEQTYPAALADVWDAVTTAERIPRWFLPLTGELQLGGRYQLEGNAGGEILRCEPPADGTAEFAVTWEMMGGVSWLTLRLAAEGEQATRVELEHISRTADVPAEMWETFGPGATGVGWDGGLLGLALHLGATEGSLAPGDAEAWAATDEGRAFYRGAADGWAVAHTAAGEDAELAQQRADATYGFYTGTGQDGAGQEG</sequence>
<comment type="similarity">
    <text evidence="1">Belongs to the AHA1 family.</text>
</comment>
<dbReference type="OrthoDB" id="8117292at2"/>